<evidence type="ECO:0000256" key="3">
    <source>
        <dbReference type="ARBA" id="ARBA00022692"/>
    </source>
</evidence>
<evidence type="ECO:0000256" key="5">
    <source>
        <dbReference type="ARBA" id="ARBA00023136"/>
    </source>
</evidence>
<keyword evidence="8" id="KW-1185">Reference proteome</keyword>
<accession>A0A6A7C438</accession>
<organism evidence="7 8">
    <name type="scientific">Piedraia hortae CBS 480.64</name>
    <dbReference type="NCBI Taxonomy" id="1314780"/>
    <lineage>
        <taxon>Eukaryota</taxon>
        <taxon>Fungi</taxon>
        <taxon>Dikarya</taxon>
        <taxon>Ascomycota</taxon>
        <taxon>Pezizomycotina</taxon>
        <taxon>Dothideomycetes</taxon>
        <taxon>Dothideomycetidae</taxon>
        <taxon>Capnodiales</taxon>
        <taxon>Piedraiaceae</taxon>
        <taxon>Piedraia</taxon>
    </lineage>
</organism>
<evidence type="ECO:0000256" key="1">
    <source>
        <dbReference type="ARBA" id="ARBA00004141"/>
    </source>
</evidence>
<sequence length="80" mass="8450">MSSTPLHQLWEASANQPFQPTVGKSAQFSVAFTLLALGFLLTSLFGLNLSLKNVPLYGIPASLAIGFGAVYMICAVGVYV</sequence>
<proteinExistence type="inferred from homology"/>
<comment type="function">
    <text evidence="6">Subunit of the oligosaccharyl transferase (OST) complex that catalyzes the initial transfer of a defined glycan (Glc(3)Man(9)GlcNAc(2) in eukaryotes) from the lipid carrier dolichol-pyrophosphate to an asparagine residue within an Asn-X-Ser/Thr consensus motif in nascent polypeptide chains, the first step in protein N-glycosylation. N-glycosylation occurs cotranslationally and the complex associates with the Sec61 complex at the channel-forming translocon complex that mediates protein translocation across the endoplasmic reticulum (ER). All subunits are required for a maximal enzyme activity.</text>
</comment>
<reference evidence="7" key="1">
    <citation type="journal article" date="2020" name="Stud. Mycol.">
        <title>101 Dothideomycetes genomes: a test case for predicting lifestyles and emergence of pathogens.</title>
        <authorList>
            <person name="Haridas S."/>
            <person name="Albert R."/>
            <person name="Binder M."/>
            <person name="Bloem J."/>
            <person name="Labutti K."/>
            <person name="Salamov A."/>
            <person name="Andreopoulos B."/>
            <person name="Baker S."/>
            <person name="Barry K."/>
            <person name="Bills G."/>
            <person name="Bluhm B."/>
            <person name="Cannon C."/>
            <person name="Castanera R."/>
            <person name="Culley D."/>
            <person name="Daum C."/>
            <person name="Ezra D."/>
            <person name="Gonzalez J."/>
            <person name="Henrissat B."/>
            <person name="Kuo A."/>
            <person name="Liang C."/>
            <person name="Lipzen A."/>
            <person name="Lutzoni F."/>
            <person name="Magnuson J."/>
            <person name="Mondo S."/>
            <person name="Nolan M."/>
            <person name="Ohm R."/>
            <person name="Pangilinan J."/>
            <person name="Park H.-J."/>
            <person name="Ramirez L."/>
            <person name="Alfaro M."/>
            <person name="Sun H."/>
            <person name="Tritt A."/>
            <person name="Yoshinaga Y."/>
            <person name="Zwiers L.-H."/>
            <person name="Turgeon B."/>
            <person name="Goodwin S."/>
            <person name="Spatafora J."/>
            <person name="Crous P."/>
            <person name="Grigoriev I."/>
        </authorList>
    </citation>
    <scope>NUCLEOTIDE SEQUENCE</scope>
    <source>
        <strain evidence="7">CBS 480.64</strain>
    </source>
</reference>
<keyword evidence="3 6" id="KW-0812">Transmembrane</keyword>
<evidence type="ECO:0000313" key="8">
    <source>
        <dbReference type="Proteomes" id="UP000799421"/>
    </source>
</evidence>
<feature type="transmembrane region" description="Helical" evidence="6">
    <location>
        <begin position="28"/>
        <end position="49"/>
    </location>
</feature>
<dbReference type="OrthoDB" id="337581at2759"/>
<comment type="similarity">
    <text evidence="2 6">Belongs to the OST5 family.</text>
</comment>
<comment type="subunit">
    <text evidence="6">Component of the oligosaccharyltransferase (OST) complex.</text>
</comment>
<gene>
    <name evidence="7" type="ORF">K470DRAFT_213730</name>
</gene>
<feature type="transmembrane region" description="Helical" evidence="6">
    <location>
        <begin position="56"/>
        <end position="79"/>
    </location>
</feature>
<dbReference type="GO" id="GO:0008250">
    <property type="term" value="C:oligosaccharyltransferase complex"/>
    <property type="evidence" value="ECO:0007669"/>
    <property type="project" value="UniProtKB-UniRule"/>
</dbReference>
<dbReference type="EMBL" id="MU005968">
    <property type="protein sequence ID" value="KAF2862027.1"/>
    <property type="molecule type" value="Genomic_DNA"/>
</dbReference>
<comment type="subcellular location">
    <subcellularLocation>
        <location evidence="1 6">Membrane</location>
        <topology evidence="1 6">Multi-pass membrane protein</topology>
    </subcellularLocation>
</comment>
<dbReference type="GO" id="GO:0006487">
    <property type="term" value="P:protein N-linked glycosylation"/>
    <property type="evidence" value="ECO:0007669"/>
    <property type="project" value="UniProtKB-UniRule"/>
</dbReference>
<dbReference type="InterPro" id="IPR007915">
    <property type="entry name" value="TMEM258/Ost5"/>
</dbReference>
<protein>
    <recommendedName>
        <fullName evidence="6">Dolichyl-diphosphooligosaccharide-protein glycosyltransferase subunit OST5</fullName>
    </recommendedName>
</protein>
<evidence type="ECO:0000256" key="4">
    <source>
        <dbReference type="ARBA" id="ARBA00022989"/>
    </source>
</evidence>
<dbReference type="AlphaFoldDB" id="A0A6A7C438"/>
<keyword evidence="4 6" id="KW-1133">Transmembrane helix</keyword>
<name>A0A6A7C438_9PEZI</name>
<keyword evidence="5 6" id="KW-0472">Membrane</keyword>
<dbReference type="Pfam" id="PF05251">
    <property type="entry name" value="Ost5"/>
    <property type="match status" value="1"/>
</dbReference>
<evidence type="ECO:0000313" key="7">
    <source>
        <dbReference type="EMBL" id="KAF2862027.1"/>
    </source>
</evidence>
<evidence type="ECO:0000256" key="6">
    <source>
        <dbReference type="RuleBase" id="RU367008"/>
    </source>
</evidence>
<dbReference type="Proteomes" id="UP000799421">
    <property type="component" value="Unassembled WGS sequence"/>
</dbReference>
<evidence type="ECO:0000256" key="2">
    <source>
        <dbReference type="ARBA" id="ARBA00009825"/>
    </source>
</evidence>